<comment type="caution">
    <text evidence="2">The sequence shown here is derived from an EMBL/GenBank/DDBJ whole genome shotgun (WGS) entry which is preliminary data.</text>
</comment>
<feature type="region of interest" description="Disordered" evidence="1">
    <location>
        <begin position="355"/>
        <end position="386"/>
    </location>
</feature>
<protein>
    <submittedName>
        <fullName evidence="2">Uncharacterized protein</fullName>
    </submittedName>
</protein>
<keyword evidence="3" id="KW-1185">Reference proteome</keyword>
<gene>
    <name evidence="2" type="ORF">PGLA1383_LOCUS50706</name>
</gene>
<feature type="region of interest" description="Disordered" evidence="1">
    <location>
        <begin position="442"/>
        <end position="484"/>
    </location>
</feature>
<proteinExistence type="predicted"/>
<dbReference type="EMBL" id="CAJNNV010031240">
    <property type="protein sequence ID" value="CAE8635096.1"/>
    <property type="molecule type" value="Genomic_DNA"/>
</dbReference>
<organism evidence="2 3">
    <name type="scientific">Polarella glacialis</name>
    <name type="common">Dinoflagellate</name>
    <dbReference type="NCBI Taxonomy" id="89957"/>
    <lineage>
        <taxon>Eukaryota</taxon>
        <taxon>Sar</taxon>
        <taxon>Alveolata</taxon>
        <taxon>Dinophyceae</taxon>
        <taxon>Suessiales</taxon>
        <taxon>Suessiaceae</taxon>
        <taxon>Polarella</taxon>
    </lineage>
</organism>
<feature type="non-terminal residue" evidence="2">
    <location>
        <position position="1"/>
    </location>
</feature>
<evidence type="ECO:0000313" key="2">
    <source>
        <dbReference type="EMBL" id="CAE8635096.1"/>
    </source>
</evidence>
<evidence type="ECO:0000256" key="1">
    <source>
        <dbReference type="SAM" id="MobiDB-lite"/>
    </source>
</evidence>
<evidence type="ECO:0000313" key="3">
    <source>
        <dbReference type="Proteomes" id="UP000654075"/>
    </source>
</evidence>
<sequence>AMELLAARLDTSLWLALPQGGSAPPPAGNTEELARIALETPSLLIPWVLATGGKQQVVRGVALLEKLSLLAPREREQLSSARTRALVALVAEARLGRQTPSPLAVDLLLTLILDPFQLLVGGSVPWGSAEGQRRITRFAAQAVCRAHPKQEGSLGPVLLDWLQRNPDADLAGSASSSSTDSFEAFFQRWPQHRNGDALGVAERMSAFVDGLEILQEELASEPGALWRLLFHRWPGGVEAMLASWRHSASWRAASKREKRSAASQLLEQALVRFLLVAVPPSLPSQPAGGSTEAAAISALLCLPRPPVEAAPRLLRFFAARAQLVFEISRPWPPGQKRALLTWLCDFAGLASAEGGAEPAQSQVKSAKAGDGTDFGSEEAGPPSVAYGPALQGSVLAEVDCGLHNSSASGSSTGQAEGLPEAFARLLSQLPLWLEWAVSDAAHGGADDEDAPPAPRQAKRARKDATSQGLASAMVRVQQARADRT</sequence>
<reference evidence="2" key="1">
    <citation type="submission" date="2021-02" db="EMBL/GenBank/DDBJ databases">
        <authorList>
            <person name="Dougan E. K."/>
            <person name="Rhodes N."/>
            <person name="Thang M."/>
            <person name="Chan C."/>
        </authorList>
    </citation>
    <scope>NUCLEOTIDE SEQUENCE</scope>
</reference>
<accession>A0A813HB13</accession>
<name>A0A813HB13_POLGL</name>
<dbReference type="Proteomes" id="UP000654075">
    <property type="component" value="Unassembled WGS sequence"/>
</dbReference>
<dbReference type="AlphaFoldDB" id="A0A813HB13"/>
<feature type="non-terminal residue" evidence="2">
    <location>
        <position position="484"/>
    </location>
</feature>